<protein>
    <submittedName>
        <fullName evidence="1">Uncharacterized protein</fullName>
    </submittedName>
</protein>
<dbReference type="Proteomes" id="UP001518990">
    <property type="component" value="Unassembled WGS sequence"/>
</dbReference>
<gene>
    <name evidence="1" type="ORF">IAI60_05035</name>
</gene>
<dbReference type="RefSeq" id="WP_207445562.1">
    <property type="nucleotide sequence ID" value="NZ_CP061091.1"/>
</dbReference>
<name>A0ABS3K947_9PROT</name>
<comment type="caution">
    <text evidence="1">The sequence shown here is derived from an EMBL/GenBank/DDBJ whole genome shotgun (WGS) entry which is preliminary data.</text>
</comment>
<accession>A0ABS3K947</accession>
<sequence>MSTSISLRPVPGRPIIVDAGRIALERIEKLIETGGSPERVAREVETIITVWRMEAIRQPDEVRERLAACCDHLGAGVHAARGRVGAVDVSDSAALRHGARSLAAMIAARDTMSSAYEVI</sequence>
<evidence type="ECO:0000313" key="1">
    <source>
        <dbReference type="EMBL" id="MBO1073965.1"/>
    </source>
</evidence>
<dbReference type="EMBL" id="JACTNF010000004">
    <property type="protein sequence ID" value="MBO1073965.1"/>
    <property type="molecule type" value="Genomic_DNA"/>
</dbReference>
<evidence type="ECO:0000313" key="2">
    <source>
        <dbReference type="Proteomes" id="UP001518990"/>
    </source>
</evidence>
<reference evidence="1 2" key="1">
    <citation type="submission" date="2020-09" db="EMBL/GenBank/DDBJ databases">
        <title>Roseomonas.</title>
        <authorList>
            <person name="Zhu W."/>
        </authorList>
    </citation>
    <scope>NUCLEOTIDE SEQUENCE [LARGE SCALE GENOMIC DNA]</scope>
    <source>
        <strain evidence="1 2">1311</strain>
    </source>
</reference>
<keyword evidence="2" id="KW-1185">Reference proteome</keyword>
<proteinExistence type="predicted"/>
<organism evidence="1 2">
    <name type="scientific">Roseomonas marmotae</name>
    <dbReference type="NCBI Taxonomy" id="2768161"/>
    <lineage>
        <taxon>Bacteria</taxon>
        <taxon>Pseudomonadati</taxon>
        <taxon>Pseudomonadota</taxon>
        <taxon>Alphaproteobacteria</taxon>
        <taxon>Acetobacterales</taxon>
        <taxon>Roseomonadaceae</taxon>
        <taxon>Roseomonas</taxon>
    </lineage>
</organism>